<proteinExistence type="inferred from homology"/>
<feature type="transmembrane region" description="Helical" evidence="11">
    <location>
        <begin position="92"/>
        <end position="117"/>
    </location>
</feature>
<comment type="subcellular location">
    <subcellularLocation>
        <location evidence="1">Membrane</location>
        <topology evidence="1">Multi-pass membrane protein</topology>
    </subcellularLocation>
</comment>
<dbReference type="InterPro" id="IPR050324">
    <property type="entry name" value="CDP-alcohol_PTase-I"/>
</dbReference>
<evidence type="ECO:0000256" key="7">
    <source>
        <dbReference type="ARBA" id="ARBA00023098"/>
    </source>
</evidence>
<dbReference type="InterPro" id="IPR000462">
    <property type="entry name" value="CDP-OH_P_trans"/>
</dbReference>
<dbReference type="GO" id="GO:0046474">
    <property type="term" value="P:glycerophospholipid biosynthetic process"/>
    <property type="evidence" value="ECO:0007669"/>
    <property type="project" value="TreeGrafter"/>
</dbReference>
<organism evidence="12">
    <name type="scientific">freshwater metagenome</name>
    <dbReference type="NCBI Taxonomy" id="449393"/>
    <lineage>
        <taxon>unclassified sequences</taxon>
        <taxon>metagenomes</taxon>
        <taxon>ecological metagenomes</taxon>
    </lineage>
</organism>
<protein>
    <submittedName>
        <fullName evidence="12">Unannotated protein</fullName>
    </submittedName>
</protein>
<keyword evidence="3" id="KW-0444">Lipid biosynthesis</keyword>
<dbReference type="AlphaFoldDB" id="A0A6J7ADR9"/>
<dbReference type="Gene3D" id="1.20.120.1760">
    <property type="match status" value="1"/>
</dbReference>
<evidence type="ECO:0000256" key="3">
    <source>
        <dbReference type="ARBA" id="ARBA00022516"/>
    </source>
</evidence>
<keyword evidence="8 11" id="KW-0472">Membrane</keyword>
<evidence type="ECO:0000256" key="5">
    <source>
        <dbReference type="ARBA" id="ARBA00022692"/>
    </source>
</evidence>
<dbReference type="EMBL" id="CAFABK010000034">
    <property type="protein sequence ID" value="CAB4830718.1"/>
    <property type="molecule type" value="Genomic_DNA"/>
</dbReference>
<keyword evidence="10" id="KW-1208">Phospholipid metabolism</keyword>
<sequence length="207" mass="22207">MRPPKPDAAGDLVSGTSIVNIANFLTLLRIACVPVMVVLLFAEDGHDLTFRWWAAGVFVFAALTDLVDGAIARRRGLVTNFGKIADPIADKALIGAALVSLSVLADLAWWVTIVILVRELGITVLRFWVIEHGVIPASRGGKAKTVAQGVAITMYLLEVPDLPWWSTASMLMMAVAVVLTVVTGIDYVVRAVRLRAKSKANSSEANS</sequence>
<keyword evidence="5 11" id="KW-0812">Transmembrane</keyword>
<evidence type="ECO:0000256" key="10">
    <source>
        <dbReference type="ARBA" id="ARBA00023264"/>
    </source>
</evidence>
<dbReference type="PANTHER" id="PTHR14269:SF52">
    <property type="entry name" value="PHOSPHATIDYLGLYCEROPHOSPHATE SYNTHASE-RELATED"/>
    <property type="match status" value="1"/>
</dbReference>
<dbReference type="PANTHER" id="PTHR14269">
    <property type="entry name" value="CDP-DIACYLGLYCEROL--GLYCEROL-3-PHOSPHATE 3-PHOSPHATIDYLTRANSFERASE-RELATED"/>
    <property type="match status" value="1"/>
</dbReference>
<reference evidence="12" key="1">
    <citation type="submission" date="2020-05" db="EMBL/GenBank/DDBJ databases">
        <authorList>
            <person name="Chiriac C."/>
            <person name="Salcher M."/>
            <person name="Ghai R."/>
            <person name="Kavagutti S V."/>
        </authorList>
    </citation>
    <scope>NUCLEOTIDE SEQUENCE</scope>
</reference>
<evidence type="ECO:0000256" key="1">
    <source>
        <dbReference type="ARBA" id="ARBA00004141"/>
    </source>
</evidence>
<evidence type="ECO:0000256" key="11">
    <source>
        <dbReference type="SAM" id="Phobius"/>
    </source>
</evidence>
<keyword evidence="4" id="KW-0808">Transferase</keyword>
<dbReference type="Pfam" id="PF01066">
    <property type="entry name" value="CDP-OH_P_transf"/>
    <property type="match status" value="1"/>
</dbReference>
<dbReference type="GO" id="GO:0016020">
    <property type="term" value="C:membrane"/>
    <property type="evidence" value="ECO:0007669"/>
    <property type="project" value="UniProtKB-SubCell"/>
</dbReference>
<evidence type="ECO:0000256" key="6">
    <source>
        <dbReference type="ARBA" id="ARBA00022989"/>
    </source>
</evidence>
<comment type="similarity">
    <text evidence="2">Belongs to the CDP-alcohol phosphatidyltransferase class-I family.</text>
</comment>
<evidence type="ECO:0000313" key="12">
    <source>
        <dbReference type="EMBL" id="CAB4830718.1"/>
    </source>
</evidence>
<evidence type="ECO:0000256" key="2">
    <source>
        <dbReference type="ARBA" id="ARBA00010441"/>
    </source>
</evidence>
<keyword evidence="6 11" id="KW-1133">Transmembrane helix</keyword>
<gene>
    <name evidence="12" type="ORF">UFOPK3204_00899</name>
</gene>
<dbReference type="PROSITE" id="PS00379">
    <property type="entry name" value="CDP_ALCOHOL_P_TRANSF"/>
    <property type="match status" value="1"/>
</dbReference>
<evidence type="ECO:0000256" key="8">
    <source>
        <dbReference type="ARBA" id="ARBA00023136"/>
    </source>
</evidence>
<evidence type="ECO:0000256" key="9">
    <source>
        <dbReference type="ARBA" id="ARBA00023209"/>
    </source>
</evidence>
<feature type="transmembrane region" description="Helical" evidence="11">
    <location>
        <begin position="164"/>
        <end position="189"/>
    </location>
</feature>
<dbReference type="NCBIfam" id="TIGR00560">
    <property type="entry name" value="pgsA"/>
    <property type="match status" value="1"/>
</dbReference>
<name>A0A6J7ADR9_9ZZZZ</name>
<dbReference type="InterPro" id="IPR004570">
    <property type="entry name" value="Phosphatidylglycerol_P_synth"/>
</dbReference>
<dbReference type="InterPro" id="IPR043130">
    <property type="entry name" value="CDP-OH_PTrfase_TM_dom"/>
</dbReference>
<feature type="transmembrane region" description="Helical" evidence="11">
    <location>
        <begin position="21"/>
        <end position="41"/>
    </location>
</feature>
<accession>A0A6J7ADR9</accession>
<feature type="transmembrane region" description="Helical" evidence="11">
    <location>
        <begin position="53"/>
        <end position="71"/>
    </location>
</feature>
<keyword evidence="9" id="KW-0594">Phospholipid biosynthesis</keyword>
<dbReference type="PIRSF" id="PIRSF000847">
    <property type="entry name" value="Phos_ph_gly_syn"/>
    <property type="match status" value="1"/>
</dbReference>
<evidence type="ECO:0000256" key="4">
    <source>
        <dbReference type="ARBA" id="ARBA00022679"/>
    </source>
</evidence>
<dbReference type="InterPro" id="IPR048254">
    <property type="entry name" value="CDP_ALCOHOL_P_TRANSF_CS"/>
</dbReference>
<dbReference type="GO" id="GO:0008444">
    <property type="term" value="F:CDP-diacylglycerol-glycerol-3-phosphate 3-phosphatidyltransferase activity"/>
    <property type="evidence" value="ECO:0007669"/>
    <property type="project" value="InterPro"/>
</dbReference>
<keyword evidence="7" id="KW-0443">Lipid metabolism</keyword>